<organism evidence="3 4">
    <name type="scientific">Rubrivirga marina</name>
    <dbReference type="NCBI Taxonomy" id="1196024"/>
    <lineage>
        <taxon>Bacteria</taxon>
        <taxon>Pseudomonadati</taxon>
        <taxon>Rhodothermota</taxon>
        <taxon>Rhodothermia</taxon>
        <taxon>Rhodothermales</taxon>
        <taxon>Rubricoccaceae</taxon>
        <taxon>Rubrivirga</taxon>
    </lineage>
</organism>
<dbReference type="Pfam" id="PF07879">
    <property type="entry name" value="PHB_acc_N"/>
    <property type="match status" value="1"/>
</dbReference>
<evidence type="ECO:0000256" key="1">
    <source>
        <dbReference type="SAM" id="Coils"/>
    </source>
</evidence>
<reference evidence="3 4" key="1">
    <citation type="submission" date="2016-11" db="EMBL/GenBank/DDBJ databases">
        <title>Study of marine rhodopsin-containing bacteria.</title>
        <authorList>
            <person name="Yoshizawa S."/>
            <person name="Kumagai Y."/>
            <person name="Kogure K."/>
        </authorList>
    </citation>
    <scope>NUCLEOTIDE SEQUENCE [LARGE SCALE GENOMIC DNA]</scope>
    <source>
        <strain evidence="3 4">SAORIC-28</strain>
    </source>
</reference>
<protein>
    <recommendedName>
        <fullName evidence="2">PHA accumulation regulator DNA-binding N-terminal domain-containing protein</fullName>
    </recommendedName>
</protein>
<dbReference type="EMBL" id="MQWD01000001">
    <property type="protein sequence ID" value="PAP77277.1"/>
    <property type="molecule type" value="Genomic_DNA"/>
</dbReference>
<dbReference type="AlphaFoldDB" id="A0A271J1U1"/>
<gene>
    <name evidence="3" type="ORF">BSZ37_12950</name>
</gene>
<keyword evidence="1" id="KW-0175">Coiled coil</keyword>
<comment type="caution">
    <text evidence="3">The sequence shown here is derived from an EMBL/GenBank/DDBJ whole genome shotgun (WGS) entry which is preliminary data.</text>
</comment>
<sequence length="152" mass="16829">MPRLIKRYGSRKLYDTTDSRYVSLEEVAGFVRSGERVEVVENKTGQDVTAAVLTQIISEEGRNGRGLLSPGFLHDLLRVGERALKAGEKAVESGLTQARRGVDDLTTKAVDRIRPGGLVGEVRDEMDRLRARLDGLERSLSELDDDTKTSDQ</sequence>
<dbReference type="InterPro" id="IPR012909">
    <property type="entry name" value="PHA_DNA-bd_N"/>
</dbReference>
<accession>A0A271J1U1</accession>
<dbReference type="RefSeq" id="WP_179299626.1">
    <property type="nucleotide sequence ID" value="NZ_MQWD01000001.1"/>
</dbReference>
<name>A0A271J1U1_9BACT</name>
<keyword evidence="4" id="KW-1185">Reference proteome</keyword>
<feature type="domain" description="PHA accumulation regulator DNA-binding N-terminal" evidence="2">
    <location>
        <begin position="4"/>
        <end position="63"/>
    </location>
</feature>
<evidence type="ECO:0000259" key="2">
    <source>
        <dbReference type="Pfam" id="PF07879"/>
    </source>
</evidence>
<evidence type="ECO:0000313" key="3">
    <source>
        <dbReference type="EMBL" id="PAP77277.1"/>
    </source>
</evidence>
<feature type="coiled-coil region" evidence="1">
    <location>
        <begin position="119"/>
        <end position="146"/>
    </location>
</feature>
<proteinExistence type="predicted"/>
<dbReference type="Proteomes" id="UP000216339">
    <property type="component" value="Unassembled WGS sequence"/>
</dbReference>
<evidence type="ECO:0000313" key="4">
    <source>
        <dbReference type="Proteomes" id="UP000216339"/>
    </source>
</evidence>